<evidence type="ECO:0000256" key="3">
    <source>
        <dbReference type="ARBA" id="ARBA00022730"/>
    </source>
</evidence>
<dbReference type="InterPro" id="IPR005712">
    <property type="entry name" value="Ribosomal_uS5_bac-type"/>
</dbReference>
<evidence type="ECO:0000256" key="1">
    <source>
        <dbReference type="ARBA" id="ARBA00003093"/>
    </source>
</evidence>
<dbReference type="InterPro" id="IPR018192">
    <property type="entry name" value="Ribosomal_uS5_N_CS"/>
</dbReference>
<keyword evidence="3 8" id="KW-0699">rRNA-binding</keyword>
<evidence type="ECO:0000256" key="6">
    <source>
        <dbReference type="ARBA" id="ARBA00023274"/>
    </source>
</evidence>
<dbReference type="InterPro" id="IPR020568">
    <property type="entry name" value="Ribosomal_Su5_D2-typ_SF"/>
</dbReference>
<dbReference type="GO" id="GO:0005737">
    <property type="term" value="C:cytoplasm"/>
    <property type="evidence" value="ECO:0007669"/>
    <property type="project" value="UniProtKB-ARBA"/>
</dbReference>
<evidence type="ECO:0000256" key="5">
    <source>
        <dbReference type="ARBA" id="ARBA00022980"/>
    </source>
</evidence>
<evidence type="ECO:0000313" key="11">
    <source>
        <dbReference type="EMBL" id="WAZ72224.1"/>
    </source>
</evidence>
<dbReference type="FunFam" id="3.30.230.10:FF:000002">
    <property type="entry name" value="30S ribosomal protein S5"/>
    <property type="match status" value="1"/>
</dbReference>
<dbReference type="GO" id="GO:0019843">
    <property type="term" value="F:rRNA binding"/>
    <property type="evidence" value="ECO:0007669"/>
    <property type="project" value="UniProtKB-UniRule"/>
</dbReference>
<proteinExistence type="inferred from homology"/>
<dbReference type="GO" id="GO:0042254">
    <property type="term" value="P:ribosome biogenesis"/>
    <property type="evidence" value="ECO:0007669"/>
    <property type="project" value="UniProtKB-ARBA"/>
</dbReference>
<feature type="domain" description="S5 DRBM" evidence="10">
    <location>
        <begin position="17"/>
        <end position="80"/>
    </location>
</feature>
<evidence type="ECO:0000256" key="9">
    <source>
        <dbReference type="RuleBase" id="RU003823"/>
    </source>
</evidence>
<dbReference type="InterPro" id="IPR014721">
    <property type="entry name" value="Ribsml_uS5_D2-typ_fold_subgr"/>
</dbReference>
<keyword evidence="4 8" id="KW-0694">RNA-binding</keyword>
<keyword evidence="6 8" id="KW-0687">Ribonucleoprotein</keyword>
<dbReference type="GO" id="GO:0006412">
    <property type="term" value="P:translation"/>
    <property type="evidence" value="ECO:0007669"/>
    <property type="project" value="UniProtKB-UniRule"/>
</dbReference>
<organism evidence="11 12">
    <name type="scientific">Borrelia miyamotoi</name>
    <dbReference type="NCBI Taxonomy" id="47466"/>
    <lineage>
        <taxon>Bacteria</taxon>
        <taxon>Pseudomonadati</taxon>
        <taxon>Spirochaetota</taxon>
        <taxon>Spirochaetia</taxon>
        <taxon>Spirochaetales</taxon>
        <taxon>Borreliaceae</taxon>
        <taxon>Borrelia</taxon>
    </lineage>
</organism>
<dbReference type="Pfam" id="PF03719">
    <property type="entry name" value="Ribosomal_S5_C"/>
    <property type="match status" value="1"/>
</dbReference>
<dbReference type="HAMAP" id="MF_01307_B">
    <property type="entry name" value="Ribosomal_uS5_B"/>
    <property type="match status" value="1"/>
</dbReference>
<dbReference type="SUPFAM" id="SSF54768">
    <property type="entry name" value="dsRNA-binding domain-like"/>
    <property type="match status" value="1"/>
</dbReference>
<dbReference type="PROSITE" id="PS00585">
    <property type="entry name" value="RIBOSOMAL_S5"/>
    <property type="match status" value="1"/>
</dbReference>
<dbReference type="InterPro" id="IPR005324">
    <property type="entry name" value="Ribosomal_uS5_C"/>
</dbReference>
<dbReference type="GO" id="GO:0015935">
    <property type="term" value="C:small ribosomal subunit"/>
    <property type="evidence" value="ECO:0007669"/>
    <property type="project" value="InterPro"/>
</dbReference>
<comment type="function">
    <text evidence="8">With S4 and S12 plays an important role in translational accuracy.</text>
</comment>
<evidence type="ECO:0000259" key="10">
    <source>
        <dbReference type="PROSITE" id="PS50881"/>
    </source>
</evidence>
<dbReference type="PROSITE" id="PS50881">
    <property type="entry name" value="S5_DSRBD"/>
    <property type="match status" value="1"/>
</dbReference>
<dbReference type="Gene3D" id="3.30.230.10">
    <property type="match status" value="1"/>
</dbReference>
<dbReference type="NCBIfam" id="TIGR01021">
    <property type="entry name" value="rpsE_bact"/>
    <property type="match status" value="1"/>
</dbReference>
<evidence type="ECO:0000313" key="12">
    <source>
        <dbReference type="Proteomes" id="UP001164513"/>
    </source>
</evidence>
<comment type="function">
    <text evidence="1 8">Located at the back of the 30S subunit body where it stabilizes the conformation of the head with respect to the body.</text>
</comment>
<dbReference type="Proteomes" id="UP001164513">
    <property type="component" value="Chromosome"/>
</dbReference>
<dbReference type="PANTHER" id="PTHR48277">
    <property type="entry name" value="MITOCHONDRIAL RIBOSOMAL PROTEIN S5"/>
    <property type="match status" value="1"/>
</dbReference>
<evidence type="ECO:0000256" key="2">
    <source>
        <dbReference type="ARBA" id="ARBA00008945"/>
    </source>
</evidence>
<dbReference type="InterPro" id="IPR013810">
    <property type="entry name" value="Ribosomal_uS5_N"/>
</dbReference>
<comment type="subunit">
    <text evidence="8">Part of the 30S ribosomal subunit. Contacts proteins S4 and S8.</text>
</comment>
<dbReference type="AlphaFoldDB" id="A0AAX3JND3"/>
<dbReference type="GO" id="GO:0003735">
    <property type="term" value="F:structural constituent of ribosome"/>
    <property type="evidence" value="ECO:0007669"/>
    <property type="project" value="UniProtKB-UniRule"/>
</dbReference>
<sequence length="172" mass="18649">MFRVEGVIVESQIHKKQIEKLISLNRVTKVVKGGRRFSFSAFMVVGDGEGQVGWGFGKANDASDAIKKSLTHARKNLRLVPIKKGTLPHMVIGDFKKAKVLIKPATQGTGIIAGGPVRAVMEALGVHDILSKSLGSNNSMNVVKATFKAFDLVLDARKVAKIRGKTLKTLWS</sequence>
<dbReference type="Gene3D" id="3.30.160.20">
    <property type="match status" value="1"/>
</dbReference>
<evidence type="ECO:0000256" key="4">
    <source>
        <dbReference type="ARBA" id="ARBA00022884"/>
    </source>
</evidence>
<dbReference type="InterPro" id="IPR000851">
    <property type="entry name" value="Ribosomal_uS5"/>
</dbReference>
<keyword evidence="5 8" id="KW-0689">Ribosomal protein</keyword>
<evidence type="ECO:0000256" key="8">
    <source>
        <dbReference type="HAMAP-Rule" id="MF_01307"/>
    </source>
</evidence>
<dbReference type="SUPFAM" id="SSF54211">
    <property type="entry name" value="Ribosomal protein S5 domain 2-like"/>
    <property type="match status" value="1"/>
</dbReference>
<evidence type="ECO:0000256" key="7">
    <source>
        <dbReference type="ARBA" id="ARBA00035255"/>
    </source>
</evidence>
<comment type="domain">
    <text evidence="8">The N-terminal domain interacts with the head of the 30S subunit; the C-terminal domain interacts with the body and contacts protein S4. The interaction surface between S4 and S5 is involved in control of translational fidelity.</text>
</comment>
<gene>
    <name evidence="8 11" type="primary">rpsE</name>
    <name evidence="11" type="ORF">O5404_01775</name>
</gene>
<name>A0AAX3JND3_9SPIR</name>
<comment type="similarity">
    <text evidence="2 8 9">Belongs to the universal ribosomal protein uS5 family.</text>
</comment>
<accession>A0AAX3JND3</accession>
<dbReference type="EMBL" id="CP114720">
    <property type="protein sequence ID" value="WAZ72224.1"/>
    <property type="molecule type" value="Genomic_DNA"/>
</dbReference>
<reference evidence="11" key="1">
    <citation type="submission" date="2022-12" db="EMBL/GenBank/DDBJ databases">
        <title>B. miyamotoi WGS.</title>
        <authorList>
            <person name="Gabriele M."/>
            <person name="Kuleshov K.V."/>
            <person name="Hepner S."/>
            <person name="Hoornstra D."/>
            <person name="Hovius J.W."/>
            <person name="Platonov A.E."/>
            <person name="Fingerle V."/>
            <person name="Strube C."/>
        </authorList>
    </citation>
    <scope>NUCLEOTIDE SEQUENCE</scope>
    <source>
        <strain evidence="11">ZStruIII14-9</strain>
    </source>
</reference>
<dbReference type="PANTHER" id="PTHR48277:SF1">
    <property type="entry name" value="MITOCHONDRIAL RIBOSOMAL PROTEIN S5"/>
    <property type="match status" value="1"/>
</dbReference>
<dbReference type="FunFam" id="3.30.160.20:FF:000001">
    <property type="entry name" value="30S ribosomal protein S5"/>
    <property type="match status" value="1"/>
</dbReference>
<protein>
    <recommendedName>
        <fullName evidence="7 8">Small ribosomal subunit protein uS5</fullName>
    </recommendedName>
</protein>
<dbReference type="Pfam" id="PF00333">
    <property type="entry name" value="Ribosomal_S5"/>
    <property type="match status" value="1"/>
</dbReference>